<accession>A0A151H0E2</accession>
<dbReference type="GO" id="GO:0032259">
    <property type="term" value="P:methylation"/>
    <property type="evidence" value="ECO:0007669"/>
    <property type="project" value="UniProtKB-KW"/>
</dbReference>
<comment type="similarity">
    <text evidence="1">Belongs to the UPF0677 family.</text>
</comment>
<evidence type="ECO:0000256" key="4">
    <source>
        <dbReference type="SAM" id="Phobius"/>
    </source>
</evidence>
<dbReference type="OrthoDB" id="203237at2759"/>
<organism evidence="5 6">
    <name type="scientific">Toxoplasma gondii TgCatPRC2</name>
    <dbReference type="NCBI Taxonomy" id="1130821"/>
    <lineage>
        <taxon>Eukaryota</taxon>
        <taxon>Sar</taxon>
        <taxon>Alveolata</taxon>
        <taxon>Apicomplexa</taxon>
        <taxon>Conoidasida</taxon>
        <taxon>Coccidia</taxon>
        <taxon>Eucoccidiorida</taxon>
        <taxon>Eimeriorina</taxon>
        <taxon>Sarcocystidae</taxon>
        <taxon>Toxoplasma</taxon>
    </lineage>
</organism>
<feature type="transmembrane region" description="Helical" evidence="4">
    <location>
        <begin position="12"/>
        <end position="32"/>
    </location>
</feature>
<dbReference type="PANTHER" id="PTHR43619:SF2">
    <property type="entry name" value="S-ADENOSYL-L-METHIONINE-DEPENDENT METHYLTRANSFERASES SUPERFAMILY PROTEIN"/>
    <property type="match status" value="1"/>
</dbReference>
<reference evidence="6" key="1">
    <citation type="submission" date="2016-03" db="EMBL/GenBank/DDBJ databases">
        <authorList>
            <person name="Sibley D."/>
            <person name="Venepally P."/>
            <person name="Karamycheva S."/>
            <person name="Hadjithomas M."/>
            <person name="Khan A."/>
            <person name="Brunk B."/>
            <person name="Roos D."/>
            <person name="Caler E."/>
            <person name="Lorenzi H."/>
        </authorList>
    </citation>
    <scope>NUCLEOTIDE SEQUENCE [LARGE SCALE GENOMIC DNA]</scope>
    <source>
        <strain evidence="6">TgCatPRC2</strain>
    </source>
</reference>
<dbReference type="AlphaFoldDB" id="A0A151H0E2"/>
<comment type="caution">
    <text evidence="5">The sequence shown here is derived from an EMBL/GenBank/DDBJ whole genome shotgun (WGS) entry which is preliminary data.</text>
</comment>
<dbReference type="InterPro" id="IPR029063">
    <property type="entry name" value="SAM-dependent_MTases_sf"/>
</dbReference>
<dbReference type="GO" id="GO:0008168">
    <property type="term" value="F:methyltransferase activity"/>
    <property type="evidence" value="ECO:0007669"/>
    <property type="project" value="UniProtKB-KW"/>
</dbReference>
<dbReference type="InterPro" id="IPR007213">
    <property type="entry name" value="Ppm1/Ppm2/Tcmp"/>
</dbReference>
<keyword evidence="2 5" id="KW-0489">Methyltransferase</keyword>
<evidence type="ECO:0000313" key="5">
    <source>
        <dbReference type="EMBL" id="KYK62838.1"/>
    </source>
</evidence>
<sequence length="441" mass="50811">MKGSSASSLLHIARRLPGALILVGMSIVLGIVRVVEDAFVFLASFFEDKTWNAAHVARMRFLSTFIYPVAAASKEEQGQKGNRSRDPEEKKETATCPYLPDEFPLAHDSSERRFLTGFCPVFLIRCIMRFMSVFPSWHAELVYWCSRLCHKLSFVSELSRAFLQLWGYVTVRTAHFESFFRWAVLKKDVQQVILVGAGFDTRAYRFAEIIKHKGVCVFELDLHNVQRHKCRQLLTSLKADDLLNGYRTLRFIPCDLESDRFEEKLRCPGIRHDVNTAFIVEGVSPYVSTDKLRHMLDDIRKYFTLSGDENSGPKGAEVHLLMDYLIDADDSKNDYTEETRIAEGKKFKDERQEAGARWGGEQWRHGPLKRMRHLITHAPEKWTFLPANMATWVEDFGWKEVCRTNGDAVKASLADHRYNHIFESVNELPTCISLFQLKRGD</sequence>
<dbReference type="NCBIfam" id="TIGR00027">
    <property type="entry name" value="mthyl_TIGR00027"/>
    <property type="match status" value="1"/>
</dbReference>
<dbReference type="Proteomes" id="UP000075225">
    <property type="component" value="Unassembled WGS sequence"/>
</dbReference>
<evidence type="ECO:0000256" key="1">
    <source>
        <dbReference type="ARBA" id="ARBA00008138"/>
    </source>
</evidence>
<evidence type="ECO:0000313" key="6">
    <source>
        <dbReference type="Proteomes" id="UP000075225"/>
    </source>
</evidence>
<keyword evidence="3 5" id="KW-0808">Transferase</keyword>
<proteinExistence type="inferred from homology"/>
<evidence type="ECO:0000256" key="2">
    <source>
        <dbReference type="ARBA" id="ARBA00022603"/>
    </source>
</evidence>
<dbReference type="EMBL" id="AHZP02002856">
    <property type="protein sequence ID" value="KYK62838.1"/>
    <property type="molecule type" value="Genomic_DNA"/>
</dbReference>
<gene>
    <name evidence="5" type="ORF">TGPRC2_275660</name>
</gene>
<dbReference type="PANTHER" id="PTHR43619">
    <property type="entry name" value="S-ADENOSYL-L-METHIONINE-DEPENDENT METHYLTRANSFERASE YKTD-RELATED"/>
    <property type="match status" value="1"/>
</dbReference>
<keyword evidence="4" id="KW-0472">Membrane</keyword>
<keyword evidence="4" id="KW-1133">Transmembrane helix</keyword>
<dbReference type="InterPro" id="IPR011610">
    <property type="entry name" value="SAM_mthyl_Trfase_ML2640-like"/>
</dbReference>
<dbReference type="Pfam" id="PF04072">
    <property type="entry name" value="LCM"/>
    <property type="match status" value="1"/>
</dbReference>
<dbReference type="VEuPathDB" id="ToxoDB:TGPRC2_275660"/>
<keyword evidence="4" id="KW-0812">Transmembrane</keyword>
<dbReference type="Gene3D" id="3.40.50.150">
    <property type="entry name" value="Vaccinia Virus protein VP39"/>
    <property type="match status" value="1"/>
</dbReference>
<dbReference type="SUPFAM" id="SSF53335">
    <property type="entry name" value="S-adenosyl-L-methionine-dependent methyltransferases"/>
    <property type="match status" value="1"/>
</dbReference>
<protein>
    <submittedName>
        <fullName evidence="5">Methyltransferase</fullName>
    </submittedName>
</protein>
<evidence type="ECO:0000256" key="3">
    <source>
        <dbReference type="ARBA" id="ARBA00022679"/>
    </source>
</evidence>
<name>A0A151H0E2_TOXGO</name>